<evidence type="ECO:0000259" key="3">
    <source>
        <dbReference type="PROSITE" id="PS50844"/>
    </source>
</evidence>
<gene>
    <name evidence="4" type="ORF">ET471_00775</name>
</gene>
<keyword evidence="5" id="KW-1185">Reference proteome</keyword>
<dbReference type="SMART" id="SM00858">
    <property type="entry name" value="SAF"/>
    <property type="match status" value="1"/>
</dbReference>
<name>A0A4P6F3J8_9MICO</name>
<evidence type="ECO:0000256" key="2">
    <source>
        <dbReference type="SAM" id="Phobius"/>
    </source>
</evidence>
<accession>A0A4P6F3J8</accession>
<organism evidence="4 5">
    <name type="scientific">Xylanimonas protaetiae</name>
    <dbReference type="NCBI Taxonomy" id="2509457"/>
    <lineage>
        <taxon>Bacteria</taxon>
        <taxon>Bacillati</taxon>
        <taxon>Actinomycetota</taxon>
        <taxon>Actinomycetes</taxon>
        <taxon>Micrococcales</taxon>
        <taxon>Promicromonosporaceae</taxon>
        <taxon>Xylanimonas</taxon>
    </lineage>
</organism>
<evidence type="ECO:0000313" key="4">
    <source>
        <dbReference type="EMBL" id="QAY68759.1"/>
    </source>
</evidence>
<feature type="transmembrane region" description="Helical" evidence="2">
    <location>
        <begin position="33"/>
        <end position="53"/>
    </location>
</feature>
<dbReference type="InterPro" id="IPR013974">
    <property type="entry name" value="SAF"/>
</dbReference>
<dbReference type="InterPro" id="IPR006190">
    <property type="entry name" value="SAF_AFP_Neu5Ac"/>
</dbReference>
<dbReference type="PROSITE" id="PS50844">
    <property type="entry name" value="AFP_LIKE"/>
    <property type="match status" value="1"/>
</dbReference>
<evidence type="ECO:0000313" key="5">
    <source>
        <dbReference type="Proteomes" id="UP000292118"/>
    </source>
</evidence>
<dbReference type="CDD" id="cd11614">
    <property type="entry name" value="SAF_CpaB_FlgA_like"/>
    <property type="match status" value="1"/>
</dbReference>
<proteinExistence type="predicted"/>
<protein>
    <recommendedName>
        <fullName evidence="3">AFP-like domain-containing protein</fullName>
    </recommendedName>
</protein>
<reference evidence="4 5" key="1">
    <citation type="submission" date="2019-01" db="EMBL/GenBank/DDBJ databases">
        <title>Genome sequencing of strain FW10M-9.</title>
        <authorList>
            <person name="Heo J."/>
            <person name="Kim S.-J."/>
            <person name="Kim J.-S."/>
            <person name="Hong S.-B."/>
            <person name="Kwon S.-W."/>
        </authorList>
    </citation>
    <scope>NUCLEOTIDE SEQUENCE [LARGE SCALE GENOMIC DNA]</scope>
    <source>
        <strain evidence="4 5">FW10M-9</strain>
    </source>
</reference>
<dbReference type="AlphaFoldDB" id="A0A4P6F3J8"/>
<keyword evidence="2" id="KW-1133">Transmembrane helix</keyword>
<sequence>MSETTTRTPKPGASPTSSMQLSAAPPGVRRRPAITVVAVTLLALGAVAGWMVWSSEDSTIEVLAARAPIARGEVIDKADLAIQRIPDDLGWSVLPASRLDDVVGQRAALDVAAGTAISAAAVAEASVPGDGFAVVGVTLETKQAPGMELLVGDKVTVVVTPASPTDSGKVPDTTDADIAGVRTDPETGNTVLDLVVPDAQAPVLAARVASGNFAVVLRSRDR</sequence>
<keyword evidence="2" id="KW-0472">Membrane</keyword>
<dbReference type="EMBL" id="CP035493">
    <property type="protein sequence ID" value="QAY68759.1"/>
    <property type="molecule type" value="Genomic_DNA"/>
</dbReference>
<evidence type="ECO:0000256" key="1">
    <source>
        <dbReference type="SAM" id="MobiDB-lite"/>
    </source>
</evidence>
<dbReference type="KEGG" id="xya:ET471_00775"/>
<feature type="region of interest" description="Disordered" evidence="1">
    <location>
        <begin position="1"/>
        <end position="26"/>
    </location>
</feature>
<dbReference type="Pfam" id="PF08666">
    <property type="entry name" value="SAF"/>
    <property type="match status" value="1"/>
</dbReference>
<dbReference type="Gene3D" id="3.90.1210.10">
    <property type="entry name" value="Antifreeze-like/N-acetylneuraminic acid synthase C-terminal domain"/>
    <property type="match status" value="1"/>
</dbReference>
<feature type="domain" description="AFP-like" evidence="3">
    <location>
        <begin position="62"/>
        <end position="125"/>
    </location>
</feature>
<dbReference type="Proteomes" id="UP000292118">
    <property type="component" value="Chromosome"/>
</dbReference>
<feature type="compositionally biased region" description="Polar residues" evidence="1">
    <location>
        <begin position="1"/>
        <end position="21"/>
    </location>
</feature>
<keyword evidence="2" id="KW-0812">Transmembrane</keyword>
<dbReference type="OrthoDB" id="3638307at2"/>